<feature type="compositionally biased region" description="Polar residues" evidence="1">
    <location>
        <begin position="366"/>
        <end position="375"/>
    </location>
</feature>
<reference evidence="2 3" key="1">
    <citation type="journal article" date="2020" name="BMC Genomics">
        <title>Intraspecific diversification of the crop wild relative Brassica cretica Lam. using demographic model selection.</title>
        <authorList>
            <person name="Kioukis A."/>
            <person name="Michalopoulou V.A."/>
            <person name="Briers L."/>
            <person name="Pirintsos S."/>
            <person name="Studholme D.J."/>
            <person name="Pavlidis P."/>
            <person name="Sarris P.F."/>
        </authorList>
    </citation>
    <scope>NUCLEOTIDE SEQUENCE [LARGE SCALE GENOMIC DNA]</scope>
    <source>
        <strain evidence="3">cv. PFS-1207/04</strain>
    </source>
</reference>
<name>A0ABQ7ENJ6_BRACR</name>
<evidence type="ECO:0000313" key="3">
    <source>
        <dbReference type="Proteomes" id="UP000266723"/>
    </source>
</evidence>
<evidence type="ECO:0000256" key="1">
    <source>
        <dbReference type="SAM" id="MobiDB-lite"/>
    </source>
</evidence>
<evidence type="ECO:0000313" key="2">
    <source>
        <dbReference type="EMBL" id="KAF3598080.1"/>
    </source>
</evidence>
<dbReference type="SUPFAM" id="SSF48371">
    <property type="entry name" value="ARM repeat"/>
    <property type="match status" value="1"/>
</dbReference>
<comment type="caution">
    <text evidence="2">The sequence shown here is derived from an EMBL/GenBank/DDBJ whole genome shotgun (WGS) entry which is preliminary data.</text>
</comment>
<dbReference type="InterPro" id="IPR044952">
    <property type="entry name" value="SUV2"/>
</dbReference>
<dbReference type="PANTHER" id="PTHR35761">
    <property type="entry name" value="ATR INTERACTING PROTEIN"/>
    <property type="match status" value="1"/>
</dbReference>
<organism evidence="2 3">
    <name type="scientific">Brassica cretica</name>
    <name type="common">Mustard</name>
    <dbReference type="NCBI Taxonomy" id="69181"/>
    <lineage>
        <taxon>Eukaryota</taxon>
        <taxon>Viridiplantae</taxon>
        <taxon>Streptophyta</taxon>
        <taxon>Embryophyta</taxon>
        <taxon>Tracheophyta</taxon>
        <taxon>Spermatophyta</taxon>
        <taxon>Magnoliopsida</taxon>
        <taxon>eudicotyledons</taxon>
        <taxon>Gunneridae</taxon>
        <taxon>Pentapetalae</taxon>
        <taxon>rosids</taxon>
        <taxon>malvids</taxon>
        <taxon>Brassicales</taxon>
        <taxon>Brassicaceae</taxon>
        <taxon>Brassiceae</taxon>
        <taxon>Brassica</taxon>
    </lineage>
</organism>
<accession>A0ABQ7ENJ6</accession>
<feature type="region of interest" description="Disordered" evidence="1">
    <location>
        <begin position="141"/>
        <end position="178"/>
    </location>
</feature>
<dbReference type="PANTHER" id="PTHR35761:SF1">
    <property type="entry name" value="PROTEIN SENSITIVE TO UV 2"/>
    <property type="match status" value="1"/>
</dbReference>
<gene>
    <name evidence="2" type="ORF">DY000_02024608</name>
</gene>
<feature type="region of interest" description="Disordered" evidence="1">
    <location>
        <begin position="366"/>
        <end position="399"/>
    </location>
</feature>
<proteinExistence type="predicted"/>
<sequence>MDEDCELGPCDEDLFNEFIKAEEIYLSTQAPPPAPPIVPPPAPSSENVELHSAGQQWHKTPVREPFASFSPPRLLSQRVAGGFSDAVTDYSSVAAVRPISPSSSTRRYDSEKDLEIERLKKELGRVSKQLLDVEQECSKLKKGKNKETELKNSHSEINGSGAASRRTNLEPDAATSVNDGRIDSTTVCDDKRSFKTTGVQADLANHSDLSKKLLDIWRTSNYQDPRRNLISELLLACSTDLQILFGFMNTSTPPQEKDRQAAKTLSNMQSSKALESENVCQLYSAVTKISYGFVNLKTLVKPLLDLCNAENAILVHRSLHVLHVLLEHVCGVENRFEFRDNITDEEPSSSEVAEFHGYKERKTNLSIGDSSSSIPLQGRSDAATSKKSQEGDTDKAQPSWDANWHSLFELMNEIACRRTEENVKLEAVSIMNIIVMRTNAYTERETFVTKEVFESISLLLKKEAGLRVRKGAIHLFFLLLNCPKVLARFDSLHEENKSSASENNSQGNLFALGAFRKIFEGLADCLTSPRKTSEFYSLTSFVTKEVFESISLLLKKEAGLRVRKGAIHLFFLLLHCPKVLARFDSLHEENKSSASENNSQGNLFALGAFRKIFEGLADCLTSPRKTSEDLELCRNVIMILALAASSGNSGYELLSSHNLPQETSFLMLILHLLAAEIDSESTEVHPNAEIFKARTLLMREILILLNRLVSGSSSSCTVLRELTKSRDMASLTVDAATRLSRKRNLLGQPESSVERMRGSEITDLARIFKRRVFAFLGDNSS</sequence>
<feature type="compositionally biased region" description="Pro residues" evidence="1">
    <location>
        <begin position="30"/>
        <end position="43"/>
    </location>
</feature>
<feature type="compositionally biased region" description="Basic and acidic residues" evidence="1">
    <location>
        <begin position="145"/>
        <end position="154"/>
    </location>
</feature>
<feature type="region of interest" description="Disordered" evidence="1">
    <location>
        <begin position="26"/>
        <end position="65"/>
    </location>
</feature>
<dbReference type="InterPro" id="IPR016024">
    <property type="entry name" value="ARM-type_fold"/>
</dbReference>
<dbReference type="Proteomes" id="UP000266723">
    <property type="component" value="Unassembled WGS sequence"/>
</dbReference>
<keyword evidence="3" id="KW-1185">Reference proteome</keyword>
<protein>
    <submittedName>
        <fullName evidence="2">Uncharacterized protein</fullName>
    </submittedName>
</protein>
<dbReference type="EMBL" id="QGKV02000299">
    <property type="protein sequence ID" value="KAF3598080.1"/>
    <property type="molecule type" value="Genomic_DNA"/>
</dbReference>